<proteinExistence type="predicted"/>
<name>A0A5M4B870_9FLAO</name>
<dbReference type="EMBL" id="BLBC01000006">
    <property type="protein sequence ID" value="GET45791.1"/>
    <property type="molecule type" value="Genomic_DNA"/>
</dbReference>
<keyword evidence="3" id="KW-1185">Reference proteome</keyword>
<sequence length="103" mass="11854">MARKSFAETIASAQLLVKSLIERGDNLPVGVTAEMRDKLEAAYKKAVDANVEQEKLKAQLKEKTAEVDKHITETEEVYALLKKYLKIAEPQERWREFGFEDKR</sequence>
<evidence type="ECO:0000256" key="1">
    <source>
        <dbReference type="SAM" id="Coils"/>
    </source>
</evidence>
<keyword evidence="1" id="KW-0175">Coiled coil</keyword>
<evidence type="ECO:0000313" key="3">
    <source>
        <dbReference type="Proteomes" id="UP000398217"/>
    </source>
</evidence>
<protein>
    <recommendedName>
        <fullName evidence="4">Membrane-binding protein</fullName>
    </recommendedName>
</protein>
<feature type="coiled-coil region" evidence="1">
    <location>
        <begin position="39"/>
        <end position="73"/>
    </location>
</feature>
<comment type="caution">
    <text evidence="2">The sequence shown here is derived from an EMBL/GenBank/DDBJ whole genome shotgun (WGS) entry which is preliminary data.</text>
</comment>
<dbReference type="AlphaFoldDB" id="A0A5M4B870"/>
<evidence type="ECO:0000313" key="2">
    <source>
        <dbReference type="EMBL" id="GET45791.1"/>
    </source>
</evidence>
<evidence type="ECO:0008006" key="4">
    <source>
        <dbReference type="Google" id="ProtNLM"/>
    </source>
</evidence>
<dbReference type="RefSeq" id="WP_155284459.1">
    <property type="nucleotide sequence ID" value="NZ_BLBC01000006.1"/>
</dbReference>
<gene>
    <name evidence="2" type="ORF">RCZ01_10930</name>
</gene>
<organism evidence="2 3">
    <name type="scientific">Capnocytophaga felis</name>
    <dbReference type="NCBI Taxonomy" id="2267611"/>
    <lineage>
        <taxon>Bacteria</taxon>
        <taxon>Pseudomonadati</taxon>
        <taxon>Bacteroidota</taxon>
        <taxon>Flavobacteriia</taxon>
        <taxon>Flavobacteriales</taxon>
        <taxon>Flavobacteriaceae</taxon>
        <taxon>Capnocytophaga</taxon>
    </lineage>
</organism>
<dbReference type="OrthoDB" id="1151246at2"/>
<dbReference type="Proteomes" id="UP000398217">
    <property type="component" value="Unassembled WGS sequence"/>
</dbReference>
<reference evidence="3" key="1">
    <citation type="journal article" date="2020" name="Int. J. Syst. Evol. Microbiol.">
        <title>Capnocytophaga felis sp. nov. isolated from the feline oral cavity.</title>
        <authorList>
            <person name="Suzuki M."/>
            <person name="Umeda K."/>
            <person name="Kimura M."/>
            <person name="Imaoka K."/>
            <person name="Morikawa S."/>
            <person name="Maeda K."/>
        </authorList>
    </citation>
    <scope>NUCLEOTIDE SEQUENCE [LARGE SCALE GENOMIC DNA]</scope>
    <source>
        <strain evidence="3">KC07070</strain>
    </source>
</reference>
<accession>A0A5M4B870</accession>